<feature type="domain" description="Tf2-1-like SH3-like" evidence="1">
    <location>
        <begin position="54"/>
        <end position="113"/>
    </location>
</feature>
<evidence type="ECO:0000259" key="1">
    <source>
        <dbReference type="Pfam" id="PF24626"/>
    </source>
</evidence>
<evidence type="ECO:0000313" key="3">
    <source>
        <dbReference type="Proteomes" id="UP001497516"/>
    </source>
</evidence>
<name>A0AAV2ESL9_9ROSI</name>
<proteinExistence type="predicted"/>
<dbReference type="AlphaFoldDB" id="A0AAV2ESL9"/>
<protein>
    <recommendedName>
        <fullName evidence="1">Tf2-1-like SH3-like domain-containing protein</fullName>
    </recommendedName>
</protein>
<accession>A0AAV2ESL9</accession>
<evidence type="ECO:0000313" key="2">
    <source>
        <dbReference type="EMBL" id="CAL1388916.1"/>
    </source>
</evidence>
<dbReference type="Proteomes" id="UP001497516">
    <property type="component" value="Chromosome 5"/>
</dbReference>
<organism evidence="2 3">
    <name type="scientific">Linum trigynum</name>
    <dbReference type="NCBI Taxonomy" id="586398"/>
    <lineage>
        <taxon>Eukaryota</taxon>
        <taxon>Viridiplantae</taxon>
        <taxon>Streptophyta</taxon>
        <taxon>Embryophyta</taxon>
        <taxon>Tracheophyta</taxon>
        <taxon>Spermatophyta</taxon>
        <taxon>Magnoliopsida</taxon>
        <taxon>eudicotyledons</taxon>
        <taxon>Gunneridae</taxon>
        <taxon>Pentapetalae</taxon>
        <taxon>rosids</taxon>
        <taxon>fabids</taxon>
        <taxon>Malpighiales</taxon>
        <taxon>Linaceae</taxon>
        <taxon>Linum</taxon>
    </lineage>
</organism>
<dbReference type="Pfam" id="PF24626">
    <property type="entry name" value="SH3_Tf2-1"/>
    <property type="match status" value="1"/>
</dbReference>
<dbReference type="EMBL" id="OZ034818">
    <property type="protein sequence ID" value="CAL1388916.1"/>
    <property type="molecule type" value="Genomic_DNA"/>
</dbReference>
<sequence>MGLSYPSRLHGKAVEFVRGLQDTHQLVHTNLEKAAGKYKKVVDRKRRHVEFYVGDYVWAILTKDHFFAGDYHKLAARKIRQVEIIEKINPNAYCLNLPSHIRTSDVFNVNHLVLFVGDDSDDDH</sequence>
<keyword evidence="3" id="KW-1185">Reference proteome</keyword>
<dbReference type="InterPro" id="IPR056924">
    <property type="entry name" value="SH3_Tf2-1"/>
</dbReference>
<reference evidence="2 3" key="1">
    <citation type="submission" date="2024-04" db="EMBL/GenBank/DDBJ databases">
        <authorList>
            <person name="Fracassetti M."/>
        </authorList>
    </citation>
    <scope>NUCLEOTIDE SEQUENCE [LARGE SCALE GENOMIC DNA]</scope>
</reference>
<gene>
    <name evidence="2" type="ORF">LTRI10_LOCUS29812</name>
</gene>